<name>A0A252BRS4_9PROT</name>
<comment type="caution">
    <text evidence="1">The sequence shown here is derived from an EMBL/GenBank/DDBJ whole genome shotgun (WGS) entry which is preliminary data.</text>
</comment>
<dbReference type="Pfam" id="PF18906">
    <property type="entry name" value="Phage_tube_2"/>
    <property type="match status" value="1"/>
</dbReference>
<dbReference type="EMBL" id="JOPJ01000048">
    <property type="protein sequence ID" value="OUJ10501.1"/>
    <property type="molecule type" value="Genomic_DNA"/>
</dbReference>
<accession>A0A252BRS4</accession>
<feature type="non-terminal residue" evidence="1">
    <location>
        <position position="1"/>
    </location>
</feature>
<dbReference type="RefSeq" id="WP_257640996.1">
    <property type="nucleotide sequence ID" value="NZ_JOPJ01000048.1"/>
</dbReference>
<dbReference type="InterPro" id="IPR044000">
    <property type="entry name" value="Phage_tube_2"/>
</dbReference>
<dbReference type="Proteomes" id="UP000194931">
    <property type="component" value="Unassembled WGS sequence"/>
</dbReference>
<evidence type="ECO:0000313" key="1">
    <source>
        <dbReference type="EMBL" id="OUJ10501.1"/>
    </source>
</evidence>
<gene>
    <name evidence="1" type="ORF">HK26_08530</name>
</gene>
<evidence type="ECO:0000313" key="2">
    <source>
        <dbReference type="Proteomes" id="UP000194931"/>
    </source>
</evidence>
<proteinExistence type="predicted"/>
<evidence type="ECO:0008006" key="3">
    <source>
        <dbReference type="Google" id="ProtNLM"/>
    </source>
</evidence>
<keyword evidence="2" id="KW-1185">Reference proteome</keyword>
<reference evidence="2" key="1">
    <citation type="submission" date="2014-06" db="EMBL/GenBank/DDBJ databases">
        <authorList>
            <person name="Winans N.J."/>
            <person name="Newell P.D."/>
            <person name="Douglas A.E."/>
        </authorList>
    </citation>
    <scope>NUCLEOTIDE SEQUENCE [LARGE SCALE GENOMIC DNA]</scope>
</reference>
<protein>
    <recommendedName>
        <fullName evidence="3">Phage tail protein</fullName>
    </recommendedName>
</protein>
<sequence length="226" mass="23855">PLVADGTAMSDGTAIVLADIMNGTIYKTWSIQKKLGTQFQIYPGSMVSQAQISLQQGQVPTIQLDMQCANLLLSASALTQTVTPRTTSLIMDTVGGFAGATIFGKAPSGCVRTATITLSRDGNAQDIGMGHADACGIRFGSFKAAGSLEYFFKDYTEFQKVQSGVTGPVTLAMKGEDGRGYVFVFVNATLRNFKTLITGKNATVVAQCDIEANPAPGGLTFAIFRI</sequence>
<dbReference type="AlphaFoldDB" id="A0A252BRS4"/>
<organism evidence="1 2">
    <name type="scientific">Acetobacter okinawensis</name>
    <dbReference type="NCBI Taxonomy" id="1076594"/>
    <lineage>
        <taxon>Bacteria</taxon>
        <taxon>Pseudomonadati</taxon>
        <taxon>Pseudomonadota</taxon>
        <taxon>Alphaproteobacteria</taxon>
        <taxon>Acetobacterales</taxon>
        <taxon>Acetobacteraceae</taxon>
        <taxon>Acetobacter</taxon>
    </lineage>
</organism>